<keyword evidence="3" id="KW-1185">Reference proteome</keyword>
<dbReference type="InterPro" id="IPR013103">
    <property type="entry name" value="RVT_2"/>
</dbReference>
<name>A0ABD3APF0_9GENT</name>
<dbReference type="Pfam" id="PF07727">
    <property type="entry name" value="RVT_2"/>
    <property type="match status" value="1"/>
</dbReference>
<protein>
    <recommendedName>
        <fullName evidence="1">Reverse transcriptase Ty1/copia-type domain-containing protein</fullName>
    </recommendedName>
</protein>
<evidence type="ECO:0000313" key="3">
    <source>
        <dbReference type="Proteomes" id="UP001630127"/>
    </source>
</evidence>
<feature type="domain" description="Reverse transcriptase Ty1/copia-type" evidence="1">
    <location>
        <begin position="2"/>
        <end position="99"/>
    </location>
</feature>
<proteinExistence type="predicted"/>
<dbReference type="Proteomes" id="UP001630127">
    <property type="component" value="Unassembled WGS sequence"/>
</dbReference>
<reference evidence="2 3" key="1">
    <citation type="submission" date="2024-11" db="EMBL/GenBank/DDBJ databases">
        <title>A near-complete genome assembly of Cinchona calisaya.</title>
        <authorList>
            <person name="Lian D.C."/>
            <person name="Zhao X.W."/>
            <person name="Wei L."/>
        </authorList>
    </citation>
    <scope>NUCLEOTIDE SEQUENCE [LARGE SCALE GENOMIC DNA]</scope>
    <source>
        <tissue evidence="2">Nenye</tissue>
    </source>
</reference>
<sequence length="103" mass="11705">MQAPRAWYGKIAEFLLQSGYVVALVDSSLIVKSIEGMLAGVLVYIDDLIITGDDEDEICQTRENLSVHFQMKELRELKDFLCLELDKSNDGLFLCQRSMLKIC</sequence>
<comment type="caution">
    <text evidence="2">The sequence shown here is derived from an EMBL/GenBank/DDBJ whole genome shotgun (WGS) entry which is preliminary data.</text>
</comment>
<accession>A0ABD3APF0</accession>
<evidence type="ECO:0000259" key="1">
    <source>
        <dbReference type="Pfam" id="PF07727"/>
    </source>
</evidence>
<evidence type="ECO:0000313" key="2">
    <source>
        <dbReference type="EMBL" id="KAL3532962.1"/>
    </source>
</evidence>
<dbReference type="AlphaFoldDB" id="A0ABD3APF0"/>
<dbReference type="EMBL" id="JBJUIK010000003">
    <property type="protein sequence ID" value="KAL3532962.1"/>
    <property type="molecule type" value="Genomic_DNA"/>
</dbReference>
<organism evidence="2 3">
    <name type="scientific">Cinchona calisaya</name>
    <dbReference type="NCBI Taxonomy" id="153742"/>
    <lineage>
        <taxon>Eukaryota</taxon>
        <taxon>Viridiplantae</taxon>
        <taxon>Streptophyta</taxon>
        <taxon>Embryophyta</taxon>
        <taxon>Tracheophyta</taxon>
        <taxon>Spermatophyta</taxon>
        <taxon>Magnoliopsida</taxon>
        <taxon>eudicotyledons</taxon>
        <taxon>Gunneridae</taxon>
        <taxon>Pentapetalae</taxon>
        <taxon>asterids</taxon>
        <taxon>lamiids</taxon>
        <taxon>Gentianales</taxon>
        <taxon>Rubiaceae</taxon>
        <taxon>Cinchonoideae</taxon>
        <taxon>Cinchoneae</taxon>
        <taxon>Cinchona</taxon>
    </lineage>
</organism>
<gene>
    <name evidence="2" type="ORF">ACH5RR_006483</name>
</gene>